<keyword evidence="4" id="KW-0157">Chromophore</keyword>
<dbReference type="Gene3D" id="3.30.450.270">
    <property type="match status" value="1"/>
</dbReference>
<dbReference type="InterPro" id="IPR003018">
    <property type="entry name" value="GAF"/>
</dbReference>
<keyword evidence="8" id="KW-1185">Reference proteome</keyword>
<evidence type="ECO:0000313" key="7">
    <source>
        <dbReference type="EMBL" id="MFC3266650.1"/>
    </source>
</evidence>
<keyword evidence="5" id="KW-0675">Receptor</keyword>
<dbReference type="GO" id="GO:0016301">
    <property type="term" value="F:kinase activity"/>
    <property type="evidence" value="ECO:0007669"/>
    <property type="project" value="UniProtKB-KW"/>
</dbReference>
<dbReference type="SUPFAM" id="SSF55785">
    <property type="entry name" value="PYP-like sensor domain (PAS domain)"/>
    <property type="match status" value="1"/>
</dbReference>
<dbReference type="PRINTS" id="PR01033">
    <property type="entry name" value="PHYTOCHROME"/>
</dbReference>
<keyword evidence="7" id="KW-0808">Transferase</keyword>
<dbReference type="Pfam" id="PF00360">
    <property type="entry name" value="PHY"/>
    <property type="match status" value="1"/>
</dbReference>
<dbReference type="InterPro" id="IPR016132">
    <property type="entry name" value="Phyto_chromo_attachment"/>
</dbReference>
<dbReference type="SUPFAM" id="SSF55874">
    <property type="entry name" value="ATPase domain of HSP90 chaperone/DNA topoisomerase II/histidine kinase"/>
    <property type="match status" value="1"/>
</dbReference>
<dbReference type="PROSITE" id="PS50046">
    <property type="entry name" value="PHYTOCHROME_2"/>
    <property type="match status" value="1"/>
</dbReference>
<dbReference type="PANTHER" id="PTHR43065">
    <property type="entry name" value="SENSOR HISTIDINE KINASE"/>
    <property type="match status" value="1"/>
</dbReference>
<reference evidence="8" key="1">
    <citation type="journal article" date="2019" name="Int. J. Syst. Evol. Microbiol.">
        <title>The Global Catalogue of Microorganisms (GCM) 10K type strain sequencing project: providing services to taxonomists for standard genome sequencing and annotation.</title>
        <authorList>
            <consortium name="The Broad Institute Genomics Platform"/>
            <consortium name="The Broad Institute Genome Sequencing Center for Infectious Disease"/>
            <person name="Wu L."/>
            <person name="Ma J."/>
        </authorList>
    </citation>
    <scope>NUCLEOTIDE SEQUENCE [LARGE SCALE GENOMIC DNA]</scope>
    <source>
        <strain evidence="8">CCM 7941</strain>
    </source>
</reference>
<dbReference type="Proteomes" id="UP001595536">
    <property type="component" value="Unassembled WGS sequence"/>
</dbReference>
<keyword evidence="3" id="KW-0716">Sensory transduction</keyword>
<comment type="caution">
    <text evidence="7">The sequence shown here is derived from an EMBL/GenBank/DDBJ whole genome shotgun (WGS) entry which is preliminary data.</text>
</comment>
<dbReference type="Gene3D" id="3.30.450.40">
    <property type="match status" value="1"/>
</dbReference>
<protein>
    <submittedName>
        <fullName evidence="7">Histidine kinase dimerization/phosphoacceptor domain -containing protein</fullName>
    </submittedName>
</protein>
<dbReference type="EMBL" id="JBHRUV010000047">
    <property type="protein sequence ID" value="MFC3266650.1"/>
    <property type="molecule type" value="Genomic_DNA"/>
</dbReference>
<dbReference type="InterPro" id="IPR003594">
    <property type="entry name" value="HATPase_dom"/>
</dbReference>
<dbReference type="InterPro" id="IPR013515">
    <property type="entry name" value="Phytochrome_cen-reg"/>
</dbReference>
<dbReference type="SUPFAM" id="SSF55781">
    <property type="entry name" value="GAF domain-like"/>
    <property type="match status" value="2"/>
</dbReference>
<dbReference type="PANTHER" id="PTHR43065:SF42">
    <property type="entry name" value="TWO-COMPONENT SENSOR PPRA"/>
    <property type="match status" value="1"/>
</dbReference>
<evidence type="ECO:0000256" key="4">
    <source>
        <dbReference type="ARBA" id="ARBA00022991"/>
    </source>
</evidence>
<evidence type="ECO:0000256" key="2">
    <source>
        <dbReference type="ARBA" id="ARBA00022543"/>
    </source>
</evidence>
<dbReference type="InterPro" id="IPR011495">
    <property type="entry name" value="Sig_transdc_His_kin_sub2_dim/P"/>
</dbReference>
<dbReference type="InterPro" id="IPR036890">
    <property type="entry name" value="HATPase_C_sf"/>
</dbReference>
<dbReference type="InterPro" id="IPR029016">
    <property type="entry name" value="GAF-like_dom_sf"/>
</dbReference>
<feature type="domain" description="Phytochrome chromophore attachment site" evidence="6">
    <location>
        <begin position="136"/>
        <end position="290"/>
    </location>
</feature>
<keyword evidence="2" id="KW-0600">Photoreceptor protein</keyword>
<proteinExistence type="inferred from homology"/>
<evidence type="ECO:0000256" key="5">
    <source>
        <dbReference type="ARBA" id="ARBA00023170"/>
    </source>
</evidence>
<dbReference type="Pfam" id="PF13581">
    <property type="entry name" value="HATPase_c_2"/>
    <property type="match status" value="1"/>
</dbReference>
<dbReference type="InterPro" id="IPR001294">
    <property type="entry name" value="Phytochrome"/>
</dbReference>
<dbReference type="InterPro" id="IPR013654">
    <property type="entry name" value="PAS_2"/>
</dbReference>
<dbReference type="SMART" id="SM00065">
    <property type="entry name" value="GAF"/>
    <property type="match status" value="1"/>
</dbReference>
<dbReference type="Pfam" id="PF07568">
    <property type="entry name" value="HisKA_2"/>
    <property type="match status" value="1"/>
</dbReference>
<gene>
    <name evidence="7" type="ORF">ACFOEX_09830</name>
</gene>
<dbReference type="Pfam" id="PF01590">
    <property type="entry name" value="GAF"/>
    <property type="match status" value="1"/>
</dbReference>
<comment type="similarity">
    <text evidence="1">In the N-terminal section; belongs to the phytochrome family.</text>
</comment>
<sequence>MHVAPDLTSCDREPIHTPGAIQPHGLLLVASADDLTVTGGAGDIEARLARDWFGQPLSRLLGQDVAAQLAAMPAGVKSVALAGQVRGAQGAFDALAHRDGPLILVELEPAPATRQTAMALLWELDQIARGFESAASIADLCQRAVAATRDITGFDRVMAYRFLDDGAGEVIAEAHAPGWGGFLGHRFPAGDIPRQARALYVRNRARLIADVGYVPAPLRPDRWSGLDLSDVGLRSVSPAHLQYLRNMGVGASASFSVVRDGALWGLVACHHAGPRHPPREIMAAATAVANALGRQLAARESEAAYARRLRLRGVVDDLLGHFHDDRPLAAVMEGLGESLRAAFDADGFVFVDGGRVRLWGVGPRGAALQALAAWTLRQTRREPLAMRSLGDHYPPARAWPQLASGLMAAPLAREGRALIWLRVEQVEEVRWAGDPASFHAASPDLPLTPRRSFATWAESVGGLSRPWTAEAADAARRLARGIDDARFHRRLRLLNRELHETVEERNALLAQQELMMREVDHRVQNSLQMVNAYLRFQAREAGQGAVADILAEAQARIAAVGLLHRRLYRADRSQAIELGAYLTELLDDLRAALGPEWAGMLRARIADMLVDAGRAVQVGVVMTELVINASKYAYGGAPGPVEVTLERVGDRFRLTVADHGEGGAGGGAPQGGGFGGRLIAGTAQRLRGVLERTDNGPGVRATLTAAIND</sequence>
<evidence type="ECO:0000256" key="1">
    <source>
        <dbReference type="ARBA" id="ARBA00006402"/>
    </source>
</evidence>
<dbReference type="InterPro" id="IPR035965">
    <property type="entry name" value="PAS-like_dom_sf"/>
</dbReference>
<dbReference type="InterPro" id="IPR043150">
    <property type="entry name" value="Phytochrome_PHY_sf"/>
</dbReference>
<evidence type="ECO:0000313" key="8">
    <source>
        <dbReference type="Proteomes" id="UP001595536"/>
    </source>
</evidence>
<name>A0ABV7LFE5_9HYPH</name>
<organism evidence="7 8">
    <name type="scientific">Camelimonas abortus</name>
    <dbReference type="NCBI Taxonomy" id="1017184"/>
    <lineage>
        <taxon>Bacteria</taxon>
        <taxon>Pseudomonadati</taxon>
        <taxon>Pseudomonadota</taxon>
        <taxon>Alphaproteobacteria</taxon>
        <taxon>Hyphomicrobiales</taxon>
        <taxon>Chelatococcaceae</taxon>
        <taxon>Camelimonas</taxon>
    </lineage>
</organism>
<evidence type="ECO:0000259" key="6">
    <source>
        <dbReference type="PROSITE" id="PS50046"/>
    </source>
</evidence>
<dbReference type="Gene3D" id="3.30.565.10">
    <property type="entry name" value="Histidine kinase-like ATPase, C-terminal domain"/>
    <property type="match status" value="1"/>
</dbReference>
<dbReference type="RefSeq" id="WP_376830463.1">
    <property type="nucleotide sequence ID" value="NZ_JBHLWR010000006.1"/>
</dbReference>
<keyword evidence="7" id="KW-0418">Kinase</keyword>
<dbReference type="Pfam" id="PF08446">
    <property type="entry name" value="PAS_2"/>
    <property type="match status" value="1"/>
</dbReference>
<accession>A0ABV7LFE5</accession>
<dbReference type="Gene3D" id="3.30.450.20">
    <property type="entry name" value="PAS domain"/>
    <property type="match status" value="2"/>
</dbReference>
<evidence type="ECO:0000256" key="3">
    <source>
        <dbReference type="ARBA" id="ARBA00022606"/>
    </source>
</evidence>